<dbReference type="Proteomes" id="UP000008912">
    <property type="component" value="Unassembled WGS sequence"/>
</dbReference>
<evidence type="ECO:0000313" key="5">
    <source>
        <dbReference type="Proteomes" id="UP000008912"/>
    </source>
</evidence>
<dbReference type="GO" id="GO:0001650">
    <property type="term" value="C:fibrillar center"/>
    <property type="evidence" value="ECO:0007669"/>
    <property type="project" value="Ensembl"/>
</dbReference>
<keyword evidence="3" id="KW-0007">Acetylation</keyword>
<accession>A0A7N5K929</accession>
<reference evidence="4" key="3">
    <citation type="submission" date="2025-09" db="UniProtKB">
        <authorList>
            <consortium name="Ensembl"/>
        </authorList>
    </citation>
    <scope>IDENTIFICATION</scope>
</reference>
<comment type="subcellular location">
    <subcellularLocation>
        <location evidence="3">Nucleus</location>
    </subcellularLocation>
    <subcellularLocation>
        <location evidence="3">Cytoplasm</location>
        <location evidence="3">Cytosol</location>
    </subcellularLocation>
    <subcellularLocation>
        <location evidence="3">Membrane</location>
        <topology evidence="3">Peripheral membrane protein</topology>
    </subcellularLocation>
    <text evidence="3">May associate with Golgi membrane. May associate with the membrane of autophagosomes.</text>
</comment>
<dbReference type="PANTHER" id="PTHR23300">
    <property type="entry name" value="METHANETHIOL OXIDASE"/>
    <property type="match status" value="1"/>
</dbReference>
<reference evidence="4" key="2">
    <citation type="submission" date="2025-08" db="UniProtKB">
        <authorList>
            <consortium name="Ensembl"/>
        </authorList>
    </citation>
    <scope>IDENTIFICATION</scope>
</reference>
<keyword evidence="5" id="KW-1185">Reference proteome</keyword>
<dbReference type="GO" id="GO:0016020">
    <property type="term" value="C:membrane"/>
    <property type="evidence" value="ECO:0007669"/>
    <property type="project" value="UniProtKB-SubCell"/>
</dbReference>
<evidence type="ECO:0000313" key="4">
    <source>
        <dbReference type="Ensembl" id="ENSAMEP00000036751.1"/>
    </source>
</evidence>
<keyword evidence="3" id="KW-0560">Oxidoreductase</keyword>
<organism evidence="4 5">
    <name type="scientific">Ailuropoda melanoleuca</name>
    <name type="common">Giant panda</name>
    <dbReference type="NCBI Taxonomy" id="9646"/>
    <lineage>
        <taxon>Eukaryota</taxon>
        <taxon>Metazoa</taxon>
        <taxon>Chordata</taxon>
        <taxon>Craniata</taxon>
        <taxon>Vertebrata</taxon>
        <taxon>Euteleostomi</taxon>
        <taxon>Mammalia</taxon>
        <taxon>Eutheria</taxon>
        <taxon>Laurasiatheria</taxon>
        <taxon>Carnivora</taxon>
        <taxon>Caniformia</taxon>
        <taxon>Ursidae</taxon>
        <taxon>Ailuropoda</taxon>
    </lineage>
</organism>
<keyword evidence="3" id="KW-0653">Protein transport</keyword>
<dbReference type="GO" id="GO:0018549">
    <property type="term" value="F:methanethiol oxidase activity"/>
    <property type="evidence" value="ECO:0007669"/>
    <property type="project" value="UniProtKB-UniRule"/>
</dbReference>
<comment type="pathway">
    <text evidence="3">Organosulfur degradation.</text>
</comment>
<comment type="function">
    <text evidence="3">Catalyzes the oxidation of methanethiol, an organosulfur compound known to be produced in substantial amounts by gut bacteria. Selenium-binding protein which may be involved in the sensing of reactive xenobiotics in the cytoplasm. May be involved in intra-Golgi protein transport.</text>
</comment>
<dbReference type="GO" id="GO:0005829">
    <property type="term" value="C:cytosol"/>
    <property type="evidence" value="ECO:0007669"/>
    <property type="project" value="UniProtKB-SubCell"/>
</dbReference>
<evidence type="ECO:0000256" key="1">
    <source>
        <dbReference type="ARBA" id="ARBA00005606"/>
    </source>
</evidence>
<dbReference type="EC" id="1.8.3.4" evidence="3"/>
<gene>
    <name evidence="4" type="primary">SELENBP1</name>
</gene>
<reference evidence="4 5" key="1">
    <citation type="journal article" date="2010" name="Nature">
        <title>The sequence and de novo assembly of the giant panda genome.</title>
        <authorList>
            <person name="Li R."/>
            <person name="Fan W."/>
            <person name="Tian G."/>
            <person name="Zhu H."/>
            <person name="He L."/>
            <person name="Cai J."/>
            <person name="Huang Q."/>
            <person name="Cai Q."/>
            <person name="Li B."/>
            <person name="Bai Y."/>
            <person name="Zhang Z."/>
            <person name="Zhang Y."/>
            <person name="Wang W."/>
            <person name="Li J."/>
            <person name="Wei F."/>
            <person name="Li H."/>
            <person name="Jian M."/>
            <person name="Li J."/>
            <person name="Zhang Z."/>
            <person name="Nielsen R."/>
            <person name="Li D."/>
            <person name="Gu W."/>
            <person name="Yang Z."/>
            <person name="Xuan Z."/>
            <person name="Ryder O.A."/>
            <person name="Leung F.C."/>
            <person name="Zhou Y."/>
            <person name="Cao J."/>
            <person name="Sun X."/>
            <person name="Fu Y."/>
            <person name="Fang X."/>
            <person name="Guo X."/>
            <person name="Wang B."/>
            <person name="Hou R."/>
            <person name="Shen F."/>
            <person name="Mu B."/>
            <person name="Ni P."/>
            <person name="Lin R."/>
            <person name="Qian W."/>
            <person name="Wang G."/>
            <person name="Yu C."/>
            <person name="Nie W."/>
            <person name="Wang J."/>
            <person name="Wu Z."/>
            <person name="Liang H."/>
            <person name="Min J."/>
            <person name="Wu Q."/>
            <person name="Cheng S."/>
            <person name="Ruan J."/>
            <person name="Wang M."/>
            <person name="Shi Z."/>
            <person name="Wen M."/>
            <person name="Liu B."/>
            <person name="Ren X."/>
            <person name="Zheng H."/>
            <person name="Dong D."/>
            <person name="Cook K."/>
            <person name="Shan G."/>
            <person name="Zhang H."/>
            <person name="Kosiol C."/>
            <person name="Xie X."/>
            <person name="Lu Z."/>
            <person name="Zheng H."/>
            <person name="Li Y."/>
            <person name="Steiner C.C."/>
            <person name="Lam T.T."/>
            <person name="Lin S."/>
            <person name="Zhang Q."/>
            <person name="Li G."/>
            <person name="Tian J."/>
            <person name="Gong T."/>
            <person name="Liu H."/>
            <person name="Zhang D."/>
            <person name="Fang L."/>
            <person name="Ye C."/>
            <person name="Zhang J."/>
            <person name="Hu W."/>
            <person name="Xu A."/>
            <person name="Ren Y."/>
            <person name="Zhang G."/>
            <person name="Bruford M.W."/>
            <person name="Li Q."/>
            <person name="Ma L."/>
            <person name="Guo Y."/>
            <person name="An N."/>
            <person name="Hu Y."/>
            <person name="Zheng Y."/>
            <person name="Shi Y."/>
            <person name="Li Z."/>
            <person name="Liu Q."/>
            <person name="Chen Y."/>
            <person name="Zhao J."/>
            <person name="Qu N."/>
            <person name="Zhao S."/>
            <person name="Tian F."/>
            <person name="Wang X."/>
            <person name="Wang H."/>
            <person name="Xu L."/>
            <person name="Liu X."/>
            <person name="Vinar T."/>
            <person name="Wang Y."/>
            <person name="Lam T.W."/>
            <person name="Yiu S.M."/>
            <person name="Liu S."/>
            <person name="Zhang H."/>
            <person name="Li D."/>
            <person name="Huang Y."/>
            <person name="Wang X."/>
            <person name="Yang G."/>
            <person name="Jiang Z."/>
            <person name="Wang J."/>
            <person name="Qin N."/>
            <person name="Li L."/>
            <person name="Li J."/>
            <person name="Bolund L."/>
            <person name="Kristiansen K."/>
            <person name="Wong G.K."/>
            <person name="Olson M."/>
            <person name="Zhang X."/>
            <person name="Li S."/>
            <person name="Yang H."/>
            <person name="Wang J."/>
            <person name="Wang J."/>
        </authorList>
    </citation>
    <scope>NUCLEOTIDE SEQUENCE [LARGE SCALE GENOMIC DNA]</scope>
</reference>
<dbReference type="Ensembl" id="ENSAMET00000029532.1">
    <property type="protein sequence ID" value="ENSAMEP00000036751.1"/>
    <property type="gene ID" value="ENSAMEG00000000659.2"/>
</dbReference>
<dbReference type="SUPFAM" id="SSF75011">
    <property type="entry name" value="3-carboxy-cis,cis-mucoante lactonizing enzyme"/>
    <property type="match status" value="1"/>
</dbReference>
<comment type="similarity">
    <text evidence="1 3">Belongs to the selenium-binding protein family.</text>
</comment>
<dbReference type="AlphaFoldDB" id="A0A7N5K929"/>
<comment type="subunit">
    <text evidence="3">Interacts with USP33.</text>
</comment>
<dbReference type="Pfam" id="PF05694">
    <property type="entry name" value="SBP56"/>
    <property type="match status" value="1"/>
</dbReference>
<dbReference type="InterPro" id="IPR008826">
    <property type="entry name" value="Se-bd"/>
</dbReference>
<proteinExistence type="inferred from homology"/>
<keyword evidence="3" id="KW-0963">Cytoplasm</keyword>
<dbReference type="InParanoid" id="A0A7N5K929"/>
<dbReference type="GeneTree" id="ENSGT00390000014244"/>
<comment type="catalytic activity">
    <reaction evidence="3">
        <text>methanethiol + O2 + H2O = hydrogen sulfide + formaldehyde + H2O2 + H(+)</text>
        <dbReference type="Rhea" id="RHEA:11812"/>
        <dbReference type="ChEBI" id="CHEBI:15377"/>
        <dbReference type="ChEBI" id="CHEBI:15378"/>
        <dbReference type="ChEBI" id="CHEBI:15379"/>
        <dbReference type="ChEBI" id="CHEBI:16007"/>
        <dbReference type="ChEBI" id="CHEBI:16240"/>
        <dbReference type="ChEBI" id="CHEBI:16842"/>
        <dbReference type="ChEBI" id="CHEBI:29919"/>
        <dbReference type="EC" id="1.8.3.4"/>
    </reaction>
</comment>
<name>A0A7N5K929_AILME</name>
<sequence length="655" mass="72171">MHRPTQTETLWPTQAHVSTHRCAQVQAHRNTHTGTYSHTHTHTHAHTGNAQAYKTIQDHAQAYTDPQITSAQAPTKEMRAQAHHISAYAHVRAHAHTQTHTHSNSNTSLPGHWRASWPAALGLSLFHPGLQPRPSSCSTPPPVGCINSFPLPLPSTASLDTSTASVSAHSWQAGQDQSLPTGSMATKCGKCGPGYPTPLEAMKGPREEIVYLPCIYRNTGTEAPDYLATVDIDPKSPQYCQVIHRLPMPNLKDELHHSGWNACSSCFGDSTKSRNKLVLPCLMSSRIYVVDVGSDPRAPKLHKVIEAEDIHAKCGLGYVHTSHCLASGEVMVSTLGDPKGNGKGGFVLLDGETFEVKGTWEQPGGAAPLGYDFWYQPRHNVMISTEWAAPNVFRDGFNPAHVEAGLYGSHIHVWDWQRHEIVQTLPLQDGLIPLEVRFLHNPDAAHGFVGCALSSTIQHFYKNQGGTWSVEKVIQVPPKKVKGWLLPEMPSLITDILLSLDDRFLYFSNWLHGDLRQYDISDPHRPRLTGQLFLGGSIVKGGPVQVLEDQELESQPEPLVVKGKRVPGGPQMIQLSLDGKRLYITTSLYSAWDKQFYPDLIREGSVMLQIDVDTIKGGLKLNPNFLVDFGKEPLGPALAHEPRYPGGDCSSDIWL</sequence>
<dbReference type="PANTHER" id="PTHR23300:SF0">
    <property type="entry name" value="METHANETHIOL OXIDASE"/>
    <property type="match status" value="1"/>
</dbReference>
<dbReference type="GO" id="GO:0008430">
    <property type="term" value="F:selenium binding"/>
    <property type="evidence" value="ECO:0007669"/>
    <property type="project" value="UniProtKB-UniRule"/>
</dbReference>
<protein>
    <recommendedName>
        <fullName evidence="3">Methanethiol oxidase</fullName>
        <shortName evidence="3">MTO</shortName>
        <ecNumber evidence="3">1.8.3.4</ecNumber>
    </recommendedName>
    <alternativeName>
        <fullName evidence="3">Selenium-binding protein 1</fullName>
    </alternativeName>
</protein>
<evidence type="ECO:0000256" key="3">
    <source>
        <dbReference type="RuleBase" id="RU369071"/>
    </source>
</evidence>
<keyword evidence="3" id="KW-0472">Membrane</keyword>
<keyword evidence="3" id="KW-0813">Transport</keyword>
<keyword evidence="3" id="KW-0539">Nucleus</keyword>
<keyword evidence="2 3" id="KW-0711">Selenium</keyword>
<evidence type="ECO:0000256" key="2">
    <source>
        <dbReference type="ARBA" id="ARBA00023266"/>
    </source>
</evidence>
<dbReference type="GO" id="GO:0015031">
    <property type="term" value="P:protein transport"/>
    <property type="evidence" value="ECO:0007669"/>
    <property type="project" value="UniProtKB-UniRule"/>
</dbReference>